<evidence type="ECO:0000313" key="2">
    <source>
        <dbReference type="Proteomes" id="UP000887320"/>
    </source>
</evidence>
<organism evidence="1 2">
    <name type="scientific">Acinetobacter guillouiae</name>
    <name type="common">Acinetobacter genomosp. 11</name>
    <dbReference type="NCBI Taxonomy" id="106649"/>
    <lineage>
        <taxon>Bacteria</taxon>
        <taxon>Pseudomonadati</taxon>
        <taxon>Pseudomonadota</taxon>
        <taxon>Gammaproteobacteria</taxon>
        <taxon>Moraxellales</taxon>
        <taxon>Moraxellaceae</taxon>
        <taxon>Acinetobacter</taxon>
    </lineage>
</organism>
<sequence length="70" mass="8088">MNVLDTINSELHQAAMLLDNISGKIQEAPELENRENILLIGKALSHIFELQKNIYEHRPDLKNIHEQNND</sequence>
<accession>A0A8X8GI16</accession>
<proteinExistence type="predicted"/>
<protein>
    <submittedName>
        <fullName evidence="1">Uncharacterized protein</fullName>
    </submittedName>
</protein>
<gene>
    <name evidence="1" type="ORF">KW868_13460</name>
</gene>
<dbReference type="Proteomes" id="UP000887320">
    <property type="component" value="Unassembled WGS sequence"/>
</dbReference>
<dbReference type="EMBL" id="JAHWXT010000004">
    <property type="protein sequence ID" value="MCF0265458.1"/>
    <property type="molecule type" value="Genomic_DNA"/>
</dbReference>
<reference evidence="1" key="1">
    <citation type="submission" date="2021-07" db="EMBL/GenBank/DDBJ databases">
        <authorList>
            <person name="Fernandez M."/>
            <person name="Pereira P."/>
            <person name="Torres Tejerizo G.A."/>
            <person name="Gonzalez P."/>
            <person name="Agostini E."/>
        </authorList>
    </citation>
    <scope>NUCLEOTIDE SEQUENCE</scope>
    <source>
        <strain evidence="1">SFC 500-1A</strain>
    </source>
</reference>
<name>A0A8X8GI16_ACIGI</name>
<comment type="caution">
    <text evidence="1">The sequence shown here is derived from an EMBL/GenBank/DDBJ whole genome shotgun (WGS) entry which is preliminary data.</text>
</comment>
<dbReference type="RefSeq" id="WP_004821998.1">
    <property type="nucleotide sequence ID" value="NZ_CAURYM010000001.1"/>
</dbReference>
<dbReference type="AlphaFoldDB" id="A0A8X8GI16"/>
<evidence type="ECO:0000313" key="1">
    <source>
        <dbReference type="EMBL" id="MCF0265458.1"/>
    </source>
</evidence>